<proteinExistence type="predicted"/>
<evidence type="ECO:0000313" key="2">
    <source>
        <dbReference type="EMBL" id="CAF4025223.1"/>
    </source>
</evidence>
<dbReference type="AlphaFoldDB" id="A0A8S2NZ45"/>
<name>A0A8S2NZ45_9BILA</name>
<reference evidence="2" key="1">
    <citation type="submission" date="2021-02" db="EMBL/GenBank/DDBJ databases">
        <authorList>
            <person name="Nowell W R."/>
        </authorList>
    </citation>
    <scope>NUCLEOTIDE SEQUENCE</scope>
</reference>
<dbReference type="PANTHER" id="PTHR24104">
    <property type="entry name" value="E3 UBIQUITIN-PROTEIN LIGASE NHLRC1-RELATED"/>
    <property type="match status" value="1"/>
</dbReference>
<dbReference type="PANTHER" id="PTHR24104:SF25">
    <property type="entry name" value="PROTEIN LIN-41"/>
    <property type="match status" value="1"/>
</dbReference>
<dbReference type="InterPro" id="IPR050952">
    <property type="entry name" value="TRIM-NHL_E3_ligases"/>
</dbReference>
<evidence type="ECO:0008006" key="4">
    <source>
        <dbReference type="Google" id="ProtNLM"/>
    </source>
</evidence>
<evidence type="ECO:0000313" key="3">
    <source>
        <dbReference type="Proteomes" id="UP000681967"/>
    </source>
</evidence>
<dbReference type="GO" id="GO:0008270">
    <property type="term" value="F:zinc ion binding"/>
    <property type="evidence" value="ECO:0007669"/>
    <property type="project" value="UniProtKB-KW"/>
</dbReference>
<dbReference type="SUPFAM" id="SSF101898">
    <property type="entry name" value="NHL repeat"/>
    <property type="match status" value="1"/>
</dbReference>
<dbReference type="Proteomes" id="UP000681967">
    <property type="component" value="Unassembled WGS sequence"/>
</dbReference>
<keyword evidence="1" id="KW-0812">Transmembrane</keyword>
<sequence>MQHSQLSDWSFDQAPATLQNHCPRVKDAWLEHDKKNWKKNDDFRSLAIALIKGASIGLLIGGICFATVLTLWLRTTPMTTSTKTIIATTTTATTSTAATTATTSTTTVTTTTITTTAVNLTYTCGEGSAVNLICNNPMVLHIVEVEINAQTCKDAVQYEQCSSNIGCGCLPLINTDNSSICAFLHIKCSELNSCANNNRTCYRPDHLCVKHSRCHSVPLCYPAGMTSQALCPPSTTIVPPPVVPDDGICANATWNPNGLTVAGGNGEGSELNQLRYPWGFFVDDDAAVYVADTWNFRVVKIDNVFEYFMPGASSGKVVAGGNGNGNQSNQLKYVTKIVIDKNGTMFICDRDNRRVQRWFKGANQGETIISNISCWGLAMDNKESLYISDLEKHQIMKLPSNQIVAGGYGQGHALNQLWEPIDIFIDQNQSVFVADFSNDRVLKWPVGAKEGFVVAGGNGQGEGVNQLDG</sequence>
<dbReference type="CDD" id="cd05819">
    <property type="entry name" value="NHL"/>
    <property type="match status" value="1"/>
</dbReference>
<feature type="transmembrane region" description="Helical" evidence="1">
    <location>
        <begin position="46"/>
        <end position="73"/>
    </location>
</feature>
<dbReference type="Gene3D" id="2.120.10.30">
    <property type="entry name" value="TolB, C-terminal domain"/>
    <property type="match status" value="1"/>
</dbReference>
<accession>A0A8S2NZ45</accession>
<gene>
    <name evidence="2" type="ORF">BYL167_LOCUS15011</name>
</gene>
<protein>
    <recommendedName>
        <fullName evidence="4">NHL repeat containing protein</fullName>
    </recommendedName>
</protein>
<keyword evidence="1" id="KW-0472">Membrane</keyword>
<dbReference type="InterPro" id="IPR011042">
    <property type="entry name" value="6-blade_b-propeller_TolB-like"/>
</dbReference>
<evidence type="ECO:0000256" key="1">
    <source>
        <dbReference type="SAM" id="Phobius"/>
    </source>
</evidence>
<keyword evidence="1" id="KW-1133">Transmembrane helix</keyword>
<organism evidence="2 3">
    <name type="scientific">Rotaria magnacalcarata</name>
    <dbReference type="NCBI Taxonomy" id="392030"/>
    <lineage>
        <taxon>Eukaryota</taxon>
        <taxon>Metazoa</taxon>
        <taxon>Spiralia</taxon>
        <taxon>Gnathifera</taxon>
        <taxon>Rotifera</taxon>
        <taxon>Eurotatoria</taxon>
        <taxon>Bdelloidea</taxon>
        <taxon>Philodinida</taxon>
        <taxon>Philodinidae</taxon>
        <taxon>Rotaria</taxon>
    </lineage>
</organism>
<feature type="non-terminal residue" evidence="2">
    <location>
        <position position="1"/>
    </location>
</feature>
<comment type="caution">
    <text evidence="2">The sequence shown here is derived from an EMBL/GenBank/DDBJ whole genome shotgun (WGS) entry which is preliminary data.</text>
</comment>
<dbReference type="EMBL" id="CAJOBH010005468">
    <property type="protein sequence ID" value="CAF4025223.1"/>
    <property type="molecule type" value="Genomic_DNA"/>
</dbReference>